<dbReference type="Pfam" id="PF13445">
    <property type="entry name" value="zf-RING_UBOX"/>
    <property type="match status" value="1"/>
</dbReference>
<evidence type="ECO:0000256" key="3">
    <source>
        <dbReference type="ARBA" id="ARBA00022833"/>
    </source>
</evidence>
<accession>A0A9P4H3M9</accession>
<keyword evidence="3" id="KW-0862">Zinc</keyword>
<dbReference type="InterPro" id="IPR013083">
    <property type="entry name" value="Znf_RING/FYVE/PHD"/>
</dbReference>
<evidence type="ECO:0000259" key="5">
    <source>
        <dbReference type="PROSITE" id="PS50089"/>
    </source>
</evidence>
<name>A0A9P4H3M9_9PLEO</name>
<evidence type="ECO:0000313" key="6">
    <source>
        <dbReference type="EMBL" id="KAF2026982.1"/>
    </source>
</evidence>
<dbReference type="AlphaFoldDB" id="A0A9P4H3M9"/>
<feature type="non-terminal residue" evidence="6">
    <location>
        <position position="251"/>
    </location>
</feature>
<keyword evidence="7" id="KW-1185">Reference proteome</keyword>
<sequence>VLPSLLRYVDHDLMRNSAAHNHPPSSHATCNICLKPWNSTIDPAYLNGTSEAAPSQYSVTTTFLPLEPCGHWVHYTCLIWLATRSHDRKGKCPTCGMQLFEWEGITALTLATRSSLNIATFVSRAIKERGQPPSLRSDMAVYEMDCEVIETMIHSQFFLHLGKPPKNADRSPDLVQCFYDVLNALQRMGKPVSGWLQYKTETGYALWCALVAIKMRRYLVEGHNTIQNTEAWRQFEDGRKVLQTNILAEVH</sequence>
<evidence type="ECO:0000313" key="7">
    <source>
        <dbReference type="Proteomes" id="UP000799777"/>
    </source>
</evidence>
<dbReference type="SUPFAM" id="SSF57850">
    <property type="entry name" value="RING/U-box"/>
    <property type="match status" value="1"/>
</dbReference>
<dbReference type="InterPro" id="IPR027370">
    <property type="entry name" value="Znf-RING_euk"/>
</dbReference>
<dbReference type="InterPro" id="IPR001841">
    <property type="entry name" value="Znf_RING"/>
</dbReference>
<reference evidence="6" key="1">
    <citation type="journal article" date="2020" name="Stud. Mycol.">
        <title>101 Dothideomycetes genomes: a test case for predicting lifestyles and emergence of pathogens.</title>
        <authorList>
            <person name="Haridas S."/>
            <person name="Albert R."/>
            <person name="Binder M."/>
            <person name="Bloem J."/>
            <person name="Labutti K."/>
            <person name="Salamov A."/>
            <person name="Andreopoulos B."/>
            <person name="Baker S."/>
            <person name="Barry K."/>
            <person name="Bills G."/>
            <person name="Bluhm B."/>
            <person name="Cannon C."/>
            <person name="Castanera R."/>
            <person name="Culley D."/>
            <person name="Daum C."/>
            <person name="Ezra D."/>
            <person name="Gonzalez J."/>
            <person name="Henrissat B."/>
            <person name="Kuo A."/>
            <person name="Liang C."/>
            <person name="Lipzen A."/>
            <person name="Lutzoni F."/>
            <person name="Magnuson J."/>
            <person name="Mondo S."/>
            <person name="Nolan M."/>
            <person name="Ohm R."/>
            <person name="Pangilinan J."/>
            <person name="Park H.-J."/>
            <person name="Ramirez L."/>
            <person name="Alfaro M."/>
            <person name="Sun H."/>
            <person name="Tritt A."/>
            <person name="Yoshinaga Y."/>
            <person name="Zwiers L.-H."/>
            <person name="Turgeon B."/>
            <person name="Goodwin S."/>
            <person name="Spatafora J."/>
            <person name="Crous P."/>
            <person name="Grigoriev I."/>
        </authorList>
    </citation>
    <scope>NUCLEOTIDE SEQUENCE</scope>
    <source>
        <strain evidence="6">CBS 110217</strain>
    </source>
</reference>
<feature type="domain" description="RING-type" evidence="5">
    <location>
        <begin position="30"/>
        <end position="95"/>
    </location>
</feature>
<proteinExistence type="predicted"/>
<keyword evidence="2 4" id="KW-0863">Zinc-finger</keyword>
<dbReference type="OrthoDB" id="3793888at2759"/>
<dbReference type="Proteomes" id="UP000799777">
    <property type="component" value="Unassembled WGS sequence"/>
</dbReference>
<dbReference type="EMBL" id="ML978233">
    <property type="protein sequence ID" value="KAF2026982.1"/>
    <property type="molecule type" value="Genomic_DNA"/>
</dbReference>
<evidence type="ECO:0000256" key="2">
    <source>
        <dbReference type="ARBA" id="ARBA00022771"/>
    </source>
</evidence>
<feature type="non-terminal residue" evidence="6">
    <location>
        <position position="1"/>
    </location>
</feature>
<evidence type="ECO:0000256" key="4">
    <source>
        <dbReference type="PROSITE-ProRule" id="PRU00175"/>
    </source>
</evidence>
<dbReference type="GO" id="GO:0008270">
    <property type="term" value="F:zinc ion binding"/>
    <property type="evidence" value="ECO:0007669"/>
    <property type="project" value="UniProtKB-KW"/>
</dbReference>
<protein>
    <recommendedName>
        <fullName evidence="5">RING-type domain-containing protein</fullName>
    </recommendedName>
</protein>
<dbReference type="PROSITE" id="PS50089">
    <property type="entry name" value="ZF_RING_2"/>
    <property type="match status" value="1"/>
</dbReference>
<keyword evidence="1" id="KW-0479">Metal-binding</keyword>
<gene>
    <name evidence="6" type="ORF">EK21DRAFT_31717</name>
</gene>
<organism evidence="6 7">
    <name type="scientific">Setomelanomma holmii</name>
    <dbReference type="NCBI Taxonomy" id="210430"/>
    <lineage>
        <taxon>Eukaryota</taxon>
        <taxon>Fungi</taxon>
        <taxon>Dikarya</taxon>
        <taxon>Ascomycota</taxon>
        <taxon>Pezizomycotina</taxon>
        <taxon>Dothideomycetes</taxon>
        <taxon>Pleosporomycetidae</taxon>
        <taxon>Pleosporales</taxon>
        <taxon>Pleosporineae</taxon>
        <taxon>Phaeosphaeriaceae</taxon>
        <taxon>Setomelanomma</taxon>
    </lineage>
</organism>
<dbReference type="Gene3D" id="3.30.40.10">
    <property type="entry name" value="Zinc/RING finger domain, C3HC4 (zinc finger)"/>
    <property type="match status" value="1"/>
</dbReference>
<evidence type="ECO:0000256" key="1">
    <source>
        <dbReference type="ARBA" id="ARBA00022723"/>
    </source>
</evidence>
<comment type="caution">
    <text evidence="6">The sequence shown here is derived from an EMBL/GenBank/DDBJ whole genome shotgun (WGS) entry which is preliminary data.</text>
</comment>
<dbReference type="SMART" id="SM00184">
    <property type="entry name" value="RING"/>
    <property type="match status" value="1"/>
</dbReference>